<dbReference type="OrthoDB" id="287365at2"/>
<dbReference type="InterPro" id="IPR051922">
    <property type="entry name" value="Bact_Sporulation_Assoc"/>
</dbReference>
<keyword evidence="3" id="KW-0326">Glycosidase</keyword>
<feature type="chain" id="PRO_5017259215" description="Lysozyme" evidence="4">
    <location>
        <begin position="45"/>
        <end position="625"/>
    </location>
</feature>
<evidence type="ECO:0000313" key="5">
    <source>
        <dbReference type="EMBL" id="AYG03649.1"/>
    </source>
</evidence>
<dbReference type="EMBL" id="CP032624">
    <property type="protein sequence ID" value="AYG03649.1"/>
    <property type="molecule type" value="Genomic_DNA"/>
</dbReference>
<accession>A0A387BRG0</accession>
<dbReference type="AlphaFoldDB" id="A0A387BRG0"/>
<keyword evidence="4" id="KW-0732">Signal</keyword>
<gene>
    <name evidence="5" type="ORF">D7I44_08945</name>
</gene>
<evidence type="ECO:0000256" key="4">
    <source>
        <dbReference type="SAM" id="SignalP"/>
    </source>
</evidence>
<reference evidence="5 6" key="1">
    <citation type="submission" date="2018-09" db="EMBL/GenBank/DDBJ databases">
        <title>Genome sequencing of strain 2DFW10M-5.</title>
        <authorList>
            <person name="Heo J."/>
            <person name="Kim S.-J."/>
            <person name="Kwon S.-W."/>
        </authorList>
    </citation>
    <scope>NUCLEOTIDE SEQUENCE [LARGE SCALE GENOMIC DNA]</scope>
    <source>
        <strain evidence="5 6">2DFW10M-5</strain>
    </source>
</reference>
<protein>
    <recommendedName>
        <fullName evidence="7">Lysozyme</fullName>
    </recommendedName>
</protein>
<sequence length="625" mass="63368">MPGGGRNRRNVVRSPHLSRLALVMAFAAALATAAAVGSPATARAASIDCASTGSTPSRAVQDACDDHAMGSSLLTAAAPAAPVSGPRLRSLAATPAASASPSGSLIKGFDVSGYQGANPDFTGLAAKGYKFVFIKANEATGVYNDYFTQQWVDAGAAGLIRGVYDFARPDLDSGPTEAQAFYTNGASLAAGAAGTLPPVVDLEQPAAGKPDCSNLSQSGMVSWISSYISTLTGLTGRQPLIYSNAGWWSECTGNTTAFVGTAKLWIANWVSGVTSPAPFPGWASWTFWQYSDALTDNPTGGDVDVFNSTALSDLVATARYDRIAGPDRFASSVEASETFSPGGTVYLANGENFPDALSAGAAAGKDGAPVLLADTDQITAMVADRLTALKPAKIVVIGGTASISDTLKSSLTQYTQSGNSSSVVRESGADRFDTSAAVAQASFAPGVGTVYIASGMTFPDALSASAAAAAPSTAGPLLLVTPDLIPQSVRDVLTQLQPRSITVVGGSAAISEDVYEQLSALTTGAVTRLAGDDRFGTGEQIVTTEFRPGVPIAYVASGLNFPDALVGAPLAALSGSPVLMATPTAVPGATADALTALRPQKIIVLGGANSISPQVQAQLQSYVAG</sequence>
<dbReference type="Pfam" id="PF01183">
    <property type="entry name" value="Glyco_hydro_25"/>
    <property type="match status" value="1"/>
</dbReference>
<dbReference type="PANTHER" id="PTHR30032">
    <property type="entry name" value="N-ACETYLMURAMOYL-L-ALANINE AMIDASE-RELATED"/>
    <property type="match status" value="1"/>
</dbReference>
<dbReference type="SUPFAM" id="SSF51445">
    <property type="entry name" value="(Trans)glycosidases"/>
    <property type="match status" value="1"/>
</dbReference>
<dbReference type="PROSITE" id="PS51904">
    <property type="entry name" value="GLYCOSYL_HYDROL_F25_2"/>
    <property type="match status" value="1"/>
</dbReference>
<dbReference type="GO" id="GO:0003796">
    <property type="term" value="F:lysozyme activity"/>
    <property type="evidence" value="ECO:0007669"/>
    <property type="project" value="InterPro"/>
</dbReference>
<dbReference type="GO" id="GO:0009253">
    <property type="term" value="P:peptidoglycan catabolic process"/>
    <property type="evidence" value="ECO:0007669"/>
    <property type="project" value="InterPro"/>
</dbReference>
<comment type="similarity">
    <text evidence="1">Belongs to the glycosyl hydrolase 25 family.</text>
</comment>
<dbReference type="Proteomes" id="UP000275069">
    <property type="component" value="Chromosome"/>
</dbReference>
<evidence type="ECO:0008006" key="7">
    <source>
        <dbReference type="Google" id="ProtNLM"/>
    </source>
</evidence>
<dbReference type="Gene3D" id="3.40.50.12090">
    <property type="match status" value="1"/>
</dbReference>
<evidence type="ECO:0000256" key="1">
    <source>
        <dbReference type="ARBA" id="ARBA00010646"/>
    </source>
</evidence>
<name>A0A387BRG0_9MICO</name>
<keyword evidence="6" id="KW-1185">Reference proteome</keyword>
<evidence type="ECO:0000313" key="6">
    <source>
        <dbReference type="Proteomes" id="UP000275069"/>
    </source>
</evidence>
<evidence type="ECO:0000256" key="3">
    <source>
        <dbReference type="ARBA" id="ARBA00023295"/>
    </source>
</evidence>
<dbReference type="KEGG" id="gry:D7I44_08945"/>
<dbReference type="InterPro" id="IPR017853">
    <property type="entry name" value="GH"/>
</dbReference>
<organism evidence="5 6">
    <name type="scientific">Gryllotalpicola protaetiae</name>
    <dbReference type="NCBI Taxonomy" id="2419771"/>
    <lineage>
        <taxon>Bacteria</taxon>
        <taxon>Bacillati</taxon>
        <taxon>Actinomycetota</taxon>
        <taxon>Actinomycetes</taxon>
        <taxon>Micrococcales</taxon>
        <taxon>Microbacteriaceae</taxon>
        <taxon>Gryllotalpicola</taxon>
    </lineage>
</organism>
<dbReference type="InterPro" id="IPR007253">
    <property type="entry name" value="Cell_wall-bd_2"/>
</dbReference>
<dbReference type="SMART" id="SM00641">
    <property type="entry name" value="Glyco_25"/>
    <property type="match status" value="1"/>
</dbReference>
<proteinExistence type="inferred from homology"/>
<dbReference type="InterPro" id="IPR018077">
    <property type="entry name" value="Glyco_hydro_fam25_subgr"/>
</dbReference>
<evidence type="ECO:0000256" key="2">
    <source>
        <dbReference type="ARBA" id="ARBA00022801"/>
    </source>
</evidence>
<dbReference type="PANTHER" id="PTHR30032:SF8">
    <property type="entry name" value="GERMINATION-SPECIFIC N-ACETYLMURAMOYL-L-ALANINE AMIDASE"/>
    <property type="match status" value="1"/>
</dbReference>
<feature type="signal peptide" evidence="4">
    <location>
        <begin position="1"/>
        <end position="44"/>
    </location>
</feature>
<keyword evidence="2" id="KW-0378">Hydrolase</keyword>
<dbReference type="Gene3D" id="3.20.20.80">
    <property type="entry name" value="Glycosidases"/>
    <property type="match status" value="1"/>
</dbReference>
<dbReference type="InterPro" id="IPR002053">
    <property type="entry name" value="Glyco_hydro_25"/>
</dbReference>
<dbReference type="GO" id="GO:0016998">
    <property type="term" value="P:cell wall macromolecule catabolic process"/>
    <property type="evidence" value="ECO:0007669"/>
    <property type="project" value="InterPro"/>
</dbReference>
<dbReference type="Pfam" id="PF04122">
    <property type="entry name" value="CW_binding_2"/>
    <property type="match status" value="3"/>
</dbReference>